<reference evidence="1 2" key="1">
    <citation type="submission" date="2015-08" db="EMBL/GenBank/DDBJ databases">
        <title>Next Generation Sequencing and Analysis of the Genome of Puccinia sorghi L Schw, the Causal Agent of Maize Common Rust.</title>
        <authorList>
            <person name="Rochi L."/>
            <person name="Burguener G."/>
            <person name="Darino M."/>
            <person name="Turjanski A."/>
            <person name="Kreff E."/>
            <person name="Dieguez M.J."/>
            <person name="Sacco F."/>
        </authorList>
    </citation>
    <scope>NUCLEOTIDE SEQUENCE [LARGE SCALE GENOMIC DNA]</scope>
    <source>
        <strain evidence="1 2">RO10H11247</strain>
    </source>
</reference>
<keyword evidence="2" id="KW-1185">Reference proteome</keyword>
<sequence>MDFQTLFGEMNEVQYQIISLLNQKYTQLGFKFVSKHKGDFRANEVVVPTASKLIHIFKHTGLIFKPEVWKHFLHVQKFLLENFANGRCSHK</sequence>
<proteinExistence type="predicted"/>
<dbReference type="VEuPathDB" id="FungiDB:VP01_3013g1"/>
<dbReference type="Proteomes" id="UP000037035">
    <property type="component" value="Unassembled WGS sequence"/>
</dbReference>
<evidence type="ECO:0000313" key="1">
    <source>
        <dbReference type="EMBL" id="KNZ54189.1"/>
    </source>
</evidence>
<protein>
    <submittedName>
        <fullName evidence="1">Uncharacterized protein</fullName>
    </submittedName>
</protein>
<comment type="caution">
    <text evidence="1">The sequence shown here is derived from an EMBL/GenBank/DDBJ whole genome shotgun (WGS) entry which is preliminary data.</text>
</comment>
<accession>A0A0L6V0B3</accession>
<dbReference type="EMBL" id="LAVV01007962">
    <property type="protein sequence ID" value="KNZ54189.1"/>
    <property type="molecule type" value="Genomic_DNA"/>
</dbReference>
<gene>
    <name evidence="1" type="ORF">VP01_3013g1</name>
</gene>
<name>A0A0L6V0B3_9BASI</name>
<evidence type="ECO:0000313" key="2">
    <source>
        <dbReference type="Proteomes" id="UP000037035"/>
    </source>
</evidence>
<organism evidence="1 2">
    <name type="scientific">Puccinia sorghi</name>
    <dbReference type="NCBI Taxonomy" id="27349"/>
    <lineage>
        <taxon>Eukaryota</taxon>
        <taxon>Fungi</taxon>
        <taxon>Dikarya</taxon>
        <taxon>Basidiomycota</taxon>
        <taxon>Pucciniomycotina</taxon>
        <taxon>Pucciniomycetes</taxon>
        <taxon>Pucciniales</taxon>
        <taxon>Pucciniaceae</taxon>
        <taxon>Puccinia</taxon>
    </lineage>
</organism>
<dbReference type="AlphaFoldDB" id="A0A0L6V0B3"/>